<accession>A0A5D5AHF9</accession>
<proteinExistence type="predicted"/>
<evidence type="ECO:0000256" key="1">
    <source>
        <dbReference type="SAM" id="Coils"/>
    </source>
</evidence>
<feature type="coiled-coil region" evidence="1">
    <location>
        <begin position="45"/>
        <end position="93"/>
    </location>
</feature>
<reference evidence="3 4" key="1">
    <citation type="submission" date="2019-08" db="EMBL/GenBank/DDBJ databases">
        <title>Archaea genome.</title>
        <authorList>
            <person name="Kajale S."/>
            <person name="Shouche Y."/>
            <person name="Deshpande N."/>
            <person name="Sharma A."/>
        </authorList>
    </citation>
    <scope>NUCLEOTIDE SEQUENCE [LARGE SCALE GENOMIC DNA]</scope>
    <source>
        <strain evidence="3 4">ESP3B_9</strain>
    </source>
</reference>
<protein>
    <submittedName>
        <fullName evidence="3">Uncharacterized protein</fullName>
    </submittedName>
</protein>
<dbReference type="AlphaFoldDB" id="A0A5D5AHF9"/>
<dbReference type="Proteomes" id="UP000324104">
    <property type="component" value="Unassembled WGS sequence"/>
</dbReference>
<comment type="caution">
    <text evidence="3">The sequence shown here is derived from an EMBL/GenBank/DDBJ whole genome shotgun (WGS) entry which is preliminary data.</text>
</comment>
<keyword evidence="4" id="KW-1185">Reference proteome</keyword>
<feature type="region of interest" description="Disordered" evidence="2">
    <location>
        <begin position="136"/>
        <end position="160"/>
    </location>
</feature>
<dbReference type="EMBL" id="VTAW01000059">
    <property type="protein sequence ID" value="TYT60267.1"/>
    <property type="molecule type" value="Genomic_DNA"/>
</dbReference>
<organism evidence="3 4">
    <name type="scientific">Natrialba swarupiae</name>
    <dbReference type="NCBI Taxonomy" id="2448032"/>
    <lineage>
        <taxon>Archaea</taxon>
        <taxon>Methanobacteriati</taxon>
        <taxon>Methanobacteriota</taxon>
        <taxon>Stenosarchaea group</taxon>
        <taxon>Halobacteria</taxon>
        <taxon>Halobacteriales</taxon>
        <taxon>Natrialbaceae</taxon>
        <taxon>Natrialba</taxon>
    </lineage>
</organism>
<name>A0A5D5AHF9_9EURY</name>
<dbReference type="RefSeq" id="WP_149083211.1">
    <property type="nucleotide sequence ID" value="NZ_VTAW01000059.1"/>
</dbReference>
<evidence type="ECO:0000313" key="4">
    <source>
        <dbReference type="Proteomes" id="UP000324104"/>
    </source>
</evidence>
<evidence type="ECO:0000256" key="2">
    <source>
        <dbReference type="SAM" id="MobiDB-lite"/>
    </source>
</evidence>
<feature type="compositionally biased region" description="Basic and acidic residues" evidence="2">
    <location>
        <begin position="137"/>
        <end position="160"/>
    </location>
</feature>
<evidence type="ECO:0000313" key="3">
    <source>
        <dbReference type="EMBL" id="TYT60267.1"/>
    </source>
</evidence>
<keyword evidence="1" id="KW-0175">Coiled coil</keyword>
<gene>
    <name evidence="3" type="ORF">FYC77_19815</name>
</gene>
<sequence>MSNKKRISGSVDPEVAEYLDSVDNKSAYINEIIKREMSLSGESTLGQLRQQRDELDEEIEELEDKLNAKKAKRSNIVDEIEELEEKQSEQKEAVYDKLEYALKVHPSKRSPEAWSKAVTGLGFTTEQFDDLVSHALPDAREDRDLTDEERERADEWLDEH</sequence>